<dbReference type="Gene3D" id="1.20.1280.50">
    <property type="match status" value="1"/>
</dbReference>
<proteinExistence type="predicted"/>
<reference evidence="2 3" key="1">
    <citation type="journal article" date="2024" name="Nat. Commun.">
        <title>Phylogenomics reveals the evolutionary origins of lichenization in chlorophyte algae.</title>
        <authorList>
            <person name="Puginier C."/>
            <person name="Libourel C."/>
            <person name="Otte J."/>
            <person name="Skaloud P."/>
            <person name="Haon M."/>
            <person name="Grisel S."/>
            <person name="Petersen M."/>
            <person name="Berrin J.G."/>
            <person name="Delaux P.M."/>
            <person name="Dal Grande F."/>
            <person name="Keller J."/>
        </authorList>
    </citation>
    <scope>NUCLEOTIDE SEQUENCE [LARGE SCALE GENOMIC DNA]</scope>
    <source>
        <strain evidence="2 3">SAG 2043</strain>
    </source>
</reference>
<name>A0AAW1R754_9CHLO</name>
<evidence type="ECO:0000313" key="3">
    <source>
        <dbReference type="Proteomes" id="UP001489004"/>
    </source>
</evidence>
<evidence type="ECO:0000259" key="1">
    <source>
        <dbReference type="PROSITE" id="PS50181"/>
    </source>
</evidence>
<dbReference type="PROSITE" id="PS50181">
    <property type="entry name" value="FBOX"/>
    <property type="match status" value="1"/>
</dbReference>
<keyword evidence="3" id="KW-1185">Reference proteome</keyword>
<dbReference type="InterPro" id="IPR036047">
    <property type="entry name" value="F-box-like_dom_sf"/>
</dbReference>
<organism evidence="2 3">
    <name type="scientific">[Myrmecia] bisecta</name>
    <dbReference type="NCBI Taxonomy" id="41462"/>
    <lineage>
        <taxon>Eukaryota</taxon>
        <taxon>Viridiplantae</taxon>
        <taxon>Chlorophyta</taxon>
        <taxon>core chlorophytes</taxon>
        <taxon>Trebouxiophyceae</taxon>
        <taxon>Trebouxiales</taxon>
        <taxon>Trebouxiaceae</taxon>
        <taxon>Myrmecia</taxon>
    </lineage>
</organism>
<dbReference type="AlphaFoldDB" id="A0AAW1R754"/>
<evidence type="ECO:0000313" key="2">
    <source>
        <dbReference type="EMBL" id="KAK9829785.1"/>
    </source>
</evidence>
<sequence length="206" mass="23077">MEALIDTLSDELVCEILHHLPTRDKQRSAQLVCKRWHNLLKHPHSPGLWGTVTWDLDQLSQAGASPEVMDDNLSRDDDRVLASLEWLGFRVKGIAALRVVVNTSNRGLNQALRYLPALFGSMVTKEWFPKLVLWVKGDRGEDFLGSEMFTAAAFMDILVPSLESLQIDFGEAWAEHTAQLEQIAQLTGLSTLILDVKDNKPPVYGS</sequence>
<accession>A0AAW1R754</accession>
<comment type="caution">
    <text evidence="2">The sequence shown here is derived from an EMBL/GenBank/DDBJ whole genome shotgun (WGS) entry which is preliminary data.</text>
</comment>
<dbReference type="Pfam" id="PF00646">
    <property type="entry name" value="F-box"/>
    <property type="match status" value="1"/>
</dbReference>
<dbReference type="Proteomes" id="UP001489004">
    <property type="component" value="Unassembled WGS sequence"/>
</dbReference>
<feature type="domain" description="F-box" evidence="1">
    <location>
        <begin position="2"/>
        <end position="52"/>
    </location>
</feature>
<gene>
    <name evidence="2" type="ORF">WJX72_007916</name>
</gene>
<protein>
    <recommendedName>
        <fullName evidence="1">F-box domain-containing protein</fullName>
    </recommendedName>
</protein>
<dbReference type="InterPro" id="IPR001810">
    <property type="entry name" value="F-box_dom"/>
</dbReference>
<dbReference type="EMBL" id="JALJOR010000001">
    <property type="protein sequence ID" value="KAK9829785.1"/>
    <property type="molecule type" value="Genomic_DNA"/>
</dbReference>
<dbReference type="SUPFAM" id="SSF81383">
    <property type="entry name" value="F-box domain"/>
    <property type="match status" value="1"/>
</dbReference>